<comment type="caution">
    <text evidence="2">The sequence shown here is derived from an EMBL/GenBank/DDBJ whole genome shotgun (WGS) entry which is preliminary data.</text>
</comment>
<dbReference type="Pfam" id="PF00480">
    <property type="entry name" value="ROK"/>
    <property type="match status" value="1"/>
</dbReference>
<organism evidence="2 3">
    <name type="scientific">Nonomuraea helvata</name>
    <dbReference type="NCBI Taxonomy" id="37484"/>
    <lineage>
        <taxon>Bacteria</taxon>
        <taxon>Bacillati</taxon>
        <taxon>Actinomycetota</taxon>
        <taxon>Actinomycetes</taxon>
        <taxon>Streptosporangiales</taxon>
        <taxon>Streptosporangiaceae</taxon>
        <taxon>Nonomuraea</taxon>
    </lineage>
</organism>
<evidence type="ECO:0000256" key="1">
    <source>
        <dbReference type="ARBA" id="ARBA00006479"/>
    </source>
</evidence>
<dbReference type="RefSeq" id="WP_345003274.1">
    <property type="nucleotide sequence ID" value="NZ_BAAAXV010000012.1"/>
</dbReference>
<reference evidence="2 3" key="1">
    <citation type="submission" date="2024-09" db="EMBL/GenBank/DDBJ databases">
        <authorList>
            <person name="Sun Q."/>
            <person name="Mori K."/>
        </authorList>
    </citation>
    <scope>NUCLEOTIDE SEQUENCE [LARGE SCALE GENOMIC DNA]</scope>
    <source>
        <strain evidence="2 3">JCM 3143</strain>
    </source>
</reference>
<dbReference type="PANTHER" id="PTHR18964">
    <property type="entry name" value="ROK (REPRESSOR, ORF, KINASE) FAMILY"/>
    <property type="match status" value="1"/>
</dbReference>
<dbReference type="CDD" id="cd24073">
    <property type="entry name" value="ASKHA_ATPase_ROK_CYANR"/>
    <property type="match status" value="1"/>
</dbReference>
<dbReference type="SUPFAM" id="SSF53067">
    <property type="entry name" value="Actin-like ATPase domain"/>
    <property type="match status" value="1"/>
</dbReference>
<dbReference type="InterPro" id="IPR043129">
    <property type="entry name" value="ATPase_NBD"/>
</dbReference>
<dbReference type="PROSITE" id="PS01125">
    <property type="entry name" value="ROK"/>
    <property type="match status" value="1"/>
</dbReference>
<sequence>MDELPSDGRTGARLGRPVAPLAVRADREHFVGVKITETELIAVLTDLRAQVRSARHLPLATKDVPAVVEAVAQVVTDLAGGGEQTHCLGISVAGDVDQASGLVRYSPFMGWQDVPLADLAATATGLTVTVENDVNALAVAEQWFGEGVGTTTFAVVTVGVGIGCGLVINGALVTGGYGVAGEIGHIPVSASGPACYCGGRGCLEAIASEPAIVTQARAVTRDIGIDLPGAVDLAHAGHPAVREVFAIAGRAIGRGLAAMVNLVGPQKVVVTGEGLAAYDLFEEHIRETFTAQAFGAAGKCPLVIRPLPFEEWARGAAAVSLQSLFTSR</sequence>
<dbReference type="Gene3D" id="3.30.420.40">
    <property type="match status" value="2"/>
</dbReference>
<dbReference type="InterPro" id="IPR049874">
    <property type="entry name" value="ROK_cs"/>
</dbReference>
<protein>
    <submittedName>
        <fullName evidence="2">ROK family protein</fullName>
    </submittedName>
</protein>
<dbReference type="EMBL" id="JBHMBW010000021">
    <property type="protein sequence ID" value="MFB9626245.1"/>
    <property type="molecule type" value="Genomic_DNA"/>
</dbReference>
<accession>A0ABV5S3K9</accession>
<name>A0ABV5S3K9_9ACTN</name>
<keyword evidence="3" id="KW-1185">Reference proteome</keyword>
<evidence type="ECO:0000313" key="3">
    <source>
        <dbReference type="Proteomes" id="UP001589532"/>
    </source>
</evidence>
<dbReference type="PANTHER" id="PTHR18964:SF149">
    <property type="entry name" value="BIFUNCTIONAL UDP-N-ACETYLGLUCOSAMINE 2-EPIMERASE_N-ACETYLMANNOSAMINE KINASE"/>
    <property type="match status" value="1"/>
</dbReference>
<dbReference type="InterPro" id="IPR000600">
    <property type="entry name" value="ROK"/>
</dbReference>
<evidence type="ECO:0000313" key="2">
    <source>
        <dbReference type="EMBL" id="MFB9626245.1"/>
    </source>
</evidence>
<dbReference type="Proteomes" id="UP001589532">
    <property type="component" value="Unassembled WGS sequence"/>
</dbReference>
<proteinExistence type="inferred from homology"/>
<comment type="similarity">
    <text evidence="1">Belongs to the ROK (NagC/XylR) family.</text>
</comment>
<gene>
    <name evidence="2" type="ORF">ACFFSA_24440</name>
</gene>